<sequence>MEVKSKIDDIIEMTRINELLDKRAAANAKKPSNVILWVLAVIGSVSAVAIIAYMVYRYMTPAYEDDFYDDDFDDFDDDFDDEEFMRES</sequence>
<keyword evidence="1" id="KW-0472">Membrane</keyword>
<dbReference type="Proteomes" id="UP000183047">
    <property type="component" value="Unassembled WGS sequence"/>
</dbReference>
<feature type="transmembrane region" description="Helical" evidence="1">
    <location>
        <begin position="34"/>
        <end position="56"/>
    </location>
</feature>
<reference evidence="3" key="1">
    <citation type="submission" date="2016-10" db="EMBL/GenBank/DDBJ databases">
        <authorList>
            <person name="Varghese N."/>
            <person name="Submissions S."/>
        </authorList>
    </citation>
    <scope>NUCLEOTIDE SEQUENCE [LARGE SCALE GENOMIC DNA]</scope>
    <source>
        <strain evidence="3">XBD2006</strain>
    </source>
</reference>
<evidence type="ECO:0008006" key="4">
    <source>
        <dbReference type="Google" id="ProtNLM"/>
    </source>
</evidence>
<evidence type="ECO:0000313" key="3">
    <source>
        <dbReference type="Proteomes" id="UP000183047"/>
    </source>
</evidence>
<name>A0A1G5AC68_9FIRM</name>
<dbReference type="STRING" id="185008.bhn_I0900"/>
<evidence type="ECO:0000256" key="1">
    <source>
        <dbReference type="SAM" id="Phobius"/>
    </source>
</evidence>
<gene>
    <name evidence="2" type="ORF">SAMN02910451_00102</name>
</gene>
<proteinExistence type="predicted"/>
<accession>A0A1G5AC68</accession>
<organism evidence="2 3">
    <name type="scientific">Butyrivibrio hungatei</name>
    <dbReference type="NCBI Taxonomy" id="185008"/>
    <lineage>
        <taxon>Bacteria</taxon>
        <taxon>Bacillati</taxon>
        <taxon>Bacillota</taxon>
        <taxon>Clostridia</taxon>
        <taxon>Lachnospirales</taxon>
        <taxon>Lachnospiraceae</taxon>
        <taxon>Butyrivibrio</taxon>
    </lineage>
</organism>
<keyword evidence="1" id="KW-0812">Transmembrane</keyword>
<keyword evidence="3" id="KW-1185">Reference proteome</keyword>
<evidence type="ECO:0000313" key="2">
    <source>
        <dbReference type="EMBL" id="SCX75459.1"/>
    </source>
</evidence>
<dbReference type="RefSeq" id="WP_051625188.1">
    <property type="nucleotide sequence ID" value="NZ_FMUR01000003.1"/>
</dbReference>
<protein>
    <recommendedName>
        <fullName evidence="4">DUF4366 domain-containing protein</fullName>
    </recommendedName>
</protein>
<dbReference type="AlphaFoldDB" id="A0A1G5AC68"/>
<dbReference type="OrthoDB" id="2005547at2"/>
<dbReference type="EMBL" id="FMUR01000003">
    <property type="protein sequence ID" value="SCX75459.1"/>
    <property type="molecule type" value="Genomic_DNA"/>
</dbReference>
<keyword evidence="1" id="KW-1133">Transmembrane helix</keyword>